<dbReference type="EMBL" id="GG745357">
    <property type="protein sequence ID" value="KNE68632.1"/>
    <property type="molecule type" value="Genomic_DNA"/>
</dbReference>
<proteinExistence type="predicted"/>
<reference evidence="3" key="2">
    <citation type="submission" date="2009-11" db="EMBL/GenBank/DDBJ databases">
        <title>The Genome Sequence of Allomyces macrogynus strain ATCC 38327.</title>
        <authorList>
            <consortium name="The Broad Institute Genome Sequencing Platform"/>
            <person name="Russ C."/>
            <person name="Cuomo C."/>
            <person name="Shea T."/>
            <person name="Young S.K."/>
            <person name="Zeng Q."/>
            <person name="Koehrsen M."/>
            <person name="Haas B."/>
            <person name="Borodovsky M."/>
            <person name="Guigo R."/>
            <person name="Alvarado L."/>
            <person name="Berlin A."/>
            <person name="Borenstein D."/>
            <person name="Chen Z."/>
            <person name="Engels R."/>
            <person name="Freedman E."/>
            <person name="Gellesch M."/>
            <person name="Goldberg J."/>
            <person name="Griggs A."/>
            <person name="Gujja S."/>
            <person name="Heiman D."/>
            <person name="Hepburn T."/>
            <person name="Howarth C."/>
            <person name="Jen D."/>
            <person name="Larson L."/>
            <person name="Lewis B."/>
            <person name="Mehta T."/>
            <person name="Park D."/>
            <person name="Pearson M."/>
            <person name="Roberts A."/>
            <person name="Saif S."/>
            <person name="Shenoy N."/>
            <person name="Sisk P."/>
            <person name="Stolte C."/>
            <person name="Sykes S."/>
            <person name="Walk T."/>
            <person name="White J."/>
            <person name="Yandava C."/>
            <person name="Burger G."/>
            <person name="Gray M.W."/>
            <person name="Holland P.W.H."/>
            <person name="King N."/>
            <person name="Lang F.B.F."/>
            <person name="Roger A.J."/>
            <person name="Ruiz-Trillo I."/>
            <person name="Lander E."/>
            <person name="Nusbaum C."/>
        </authorList>
    </citation>
    <scope>NUCLEOTIDE SEQUENCE [LARGE SCALE GENOMIC DNA]</scope>
    <source>
        <strain evidence="3">ATCC 38327</strain>
    </source>
</reference>
<reference evidence="2 3" key="1">
    <citation type="submission" date="2009-11" db="EMBL/GenBank/DDBJ databases">
        <title>Annotation of Allomyces macrogynus ATCC 38327.</title>
        <authorList>
            <consortium name="The Broad Institute Genome Sequencing Platform"/>
            <person name="Russ C."/>
            <person name="Cuomo C."/>
            <person name="Burger G."/>
            <person name="Gray M.W."/>
            <person name="Holland P.W.H."/>
            <person name="King N."/>
            <person name="Lang F.B.F."/>
            <person name="Roger A.J."/>
            <person name="Ruiz-Trillo I."/>
            <person name="Young S.K."/>
            <person name="Zeng Q."/>
            <person name="Gargeya S."/>
            <person name="Fitzgerald M."/>
            <person name="Haas B."/>
            <person name="Abouelleil A."/>
            <person name="Alvarado L."/>
            <person name="Arachchi H.M."/>
            <person name="Berlin A."/>
            <person name="Chapman S.B."/>
            <person name="Gearin G."/>
            <person name="Goldberg J."/>
            <person name="Griggs A."/>
            <person name="Gujja S."/>
            <person name="Hansen M."/>
            <person name="Heiman D."/>
            <person name="Howarth C."/>
            <person name="Larimer J."/>
            <person name="Lui A."/>
            <person name="MacDonald P.J.P."/>
            <person name="McCowen C."/>
            <person name="Montmayeur A."/>
            <person name="Murphy C."/>
            <person name="Neiman D."/>
            <person name="Pearson M."/>
            <person name="Priest M."/>
            <person name="Roberts A."/>
            <person name="Saif S."/>
            <person name="Shea T."/>
            <person name="Sisk P."/>
            <person name="Stolte C."/>
            <person name="Sykes S."/>
            <person name="Wortman J."/>
            <person name="Nusbaum C."/>
            <person name="Birren B."/>
        </authorList>
    </citation>
    <scope>NUCLEOTIDE SEQUENCE [LARGE SCALE GENOMIC DNA]</scope>
    <source>
        <strain evidence="2 3">ATCC 38327</strain>
    </source>
</reference>
<dbReference type="AlphaFoldDB" id="A0A0L0T1L8"/>
<sequence>MTAASIPSSSTASPQVTPTAAAPALPLTLTLSDFVAGLAQAEEHGAARANHHRARTETQDADTAATLDRLAHVLEQGHRADRVRKETPATLAQVADQVRARRRELGDVIRAATLASL</sequence>
<evidence type="ECO:0000313" key="3">
    <source>
        <dbReference type="Proteomes" id="UP000054350"/>
    </source>
</evidence>
<organism evidence="2 3">
    <name type="scientific">Allomyces macrogynus (strain ATCC 38327)</name>
    <name type="common">Allomyces javanicus var. macrogynus</name>
    <dbReference type="NCBI Taxonomy" id="578462"/>
    <lineage>
        <taxon>Eukaryota</taxon>
        <taxon>Fungi</taxon>
        <taxon>Fungi incertae sedis</taxon>
        <taxon>Blastocladiomycota</taxon>
        <taxon>Blastocladiomycetes</taxon>
        <taxon>Blastocladiales</taxon>
        <taxon>Blastocladiaceae</taxon>
        <taxon>Allomyces</taxon>
    </lineage>
</organism>
<dbReference type="Proteomes" id="UP000054350">
    <property type="component" value="Unassembled WGS sequence"/>
</dbReference>
<protein>
    <submittedName>
        <fullName evidence="2">Uncharacterized protein</fullName>
    </submittedName>
</protein>
<evidence type="ECO:0000256" key="1">
    <source>
        <dbReference type="SAM" id="MobiDB-lite"/>
    </source>
</evidence>
<feature type="region of interest" description="Disordered" evidence="1">
    <location>
        <begin position="43"/>
        <end position="62"/>
    </location>
</feature>
<gene>
    <name evidence="2" type="ORF">AMAG_12797</name>
</gene>
<dbReference type="VEuPathDB" id="FungiDB:AMAG_12797"/>
<evidence type="ECO:0000313" key="2">
    <source>
        <dbReference type="EMBL" id="KNE68632.1"/>
    </source>
</evidence>
<accession>A0A0L0T1L8</accession>
<keyword evidence="3" id="KW-1185">Reference proteome</keyword>
<name>A0A0L0T1L8_ALLM3</name>